<comment type="caution">
    <text evidence="4">The sequence shown here is derived from an EMBL/GenBank/DDBJ whole genome shotgun (WGS) entry which is preliminary data.</text>
</comment>
<dbReference type="GeneID" id="85315127"/>
<dbReference type="PROSITE" id="PS00383">
    <property type="entry name" value="TYR_PHOSPHATASE_1"/>
    <property type="match status" value="1"/>
</dbReference>
<dbReference type="SUPFAM" id="SSF52799">
    <property type="entry name" value="(Phosphotyrosine protein) phosphatases II"/>
    <property type="match status" value="1"/>
</dbReference>
<reference evidence="4" key="1">
    <citation type="submission" date="2023-06" db="EMBL/GenBank/DDBJ databases">
        <title>Genome-scale phylogeny and comparative genomics of the fungal order Sordariales.</title>
        <authorList>
            <consortium name="Lawrence Berkeley National Laboratory"/>
            <person name="Hensen N."/>
            <person name="Bonometti L."/>
            <person name="Westerberg I."/>
            <person name="Brannstrom I.O."/>
            <person name="Guillou S."/>
            <person name="Cros-Aarteil S."/>
            <person name="Calhoun S."/>
            <person name="Haridas S."/>
            <person name="Kuo A."/>
            <person name="Mondo S."/>
            <person name="Pangilinan J."/>
            <person name="Riley R."/>
            <person name="Labutti K."/>
            <person name="Andreopoulos B."/>
            <person name="Lipzen A."/>
            <person name="Chen C."/>
            <person name="Yanf M."/>
            <person name="Daum C."/>
            <person name="Ng V."/>
            <person name="Clum A."/>
            <person name="Steindorff A."/>
            <person name="Ohm R."/>
            <person name="Martin F."/>
            <person name="Silar P."/>
            <person name="Natvig D."/>
            <person name="Lalanne C."/>
            <person name="Gautier V."/>
            <person name="Ament-Velasquez S.L."/>
            <person name="Kruys A."/>
            <person name="Hutchinson M.I."/>
            <person name="Powell A.J."/>
            <person name="Barry K."/>
            <person name="Miller A.N."/>
            <person name="Grigoriev I.V."/>
            <person name="Debuchy R."/>
            <person name="Gladieux P."/>
            <person name="Thoren M.H."/>
            <person name="Johannesson H."/>
        </authorList>
    </citation>
    <scope>NUCLEOTIDE SEQUENCE</scope>
    <source>
        <strain evidence="4">8032-3</strain>
    </source>
</reference>
<dbReference type="Gene3D" id="3.90.190.10">
    <property type="entry name" value="Protein tyrosine phosphatase superfamily"/>
    <property type="match status" value="1"/>
</dbReference>
<evidence type="ECO:0000313" key="4">
    <source>
        <dbReference type="EMBL" id="KAK1771068.1"/>
    </source>
</evidence>
<dbReference type="InterPro" id="IPR016130">
    <property type="entry name" value="Tyr_Pase_AS"/>
</dbReference>
<feature type="domain" description="Tyrosine specific protein phosphatases" evidence="3">
    <location>
        <begin position="83"/>
        <end position="119"/>
    </location>
</feature>
<proteinExistence type="predicted"/>
<dbReference type="InterPro" id="IPR000387">
    <property type="entry name" value="Tyr_Pase_dom"/>
</dbReference>
<accession>A0AAJ0C6I1</accession>
<dbReference type="GO" id="GO:0008579">
    <property type="term" value="F:JUN kinase phosphatase activity"/>
    <property type="evidence" value="ECO:0007669"/>
    <property type="project" value="TreeGrafter"/>
</dbReference>
<dbReference type="InterPro" id="IPR029021">
    <property type="entry name" value="Prot-tyrosine_phosphatase-like"/>
</dbReference>
<dbReference type="EMBL" id="MU838999">
    <property type="protein sequence ID" value="KAK1771068.1"/>
    <property type="molecule type" value="Genomic_DNA"/>
</dbReference>
<evidence type="ECO:0000313" key="5">
    <source>
        <dbReference type="Proteomes" id="UP001244011"/>
    </source>
</evidence>
<keyword evidence="2" id="KW-0904">Protein phosphatase</keyword>
<dbReference type="GO" id="GO:0005737">
    <property type="term" value="C:cytoplasm"/>
    <property type="evidence" value="ECO:0007669"/>
    <property type="project" value="TreeGrafter"/>
</dbReference>
<gene>
    <name evidence="4" type="ORF">QBC33DRAFT_597710</name>
</gene>
<dbReference type="AlphaFoldDB" id="A0AAJ0C6I1"/>
<dbReference type="Pfam" id="PF00782">
    <property type="entry name" value="DSPc"/>
    <property type="match status" value="1"/>
</dbReference>
<dbReference type="CDD" id="cd14498">
    <property type="entry name" value="DSP"/>
    <property type="match status" value="1"/>
</dbReference>
<dbReference type="PANTHER" id="PTHR46377:SF1">
    <property type="entry name" value="DUAL SPECIFICITY PROTEIN PHOSPHATASE 19"/>
    <property type="match status" value="1"/>
</dbReference>
<dbReference type="Proteomes" id="UP001244011">
    <property type="component" value="Unassembled WGS sequence"/>
</dbReference>
<evidence type="ECO:0000256" key="1">
    <source>
        <dbReference type="ARBA" id="ARBA00022801"/>
    </source>
</evidence>
<evidence type="ECO:0000259" key="3">
    <source>
        <dbReference type="PROSITE" id="PS50056"/>
    </source>
</evidence>
<keyword evidence="1" id="KW-0378">Hydrolase</keyword>
<dbReference type="PANTHER" id="PTHR46377">
    <property type="entry name" value="DUAL SPECIFICITY PROTEIN PHOSPHATASE 19"/>
    <property type="match status" value="1"/>
</dbReference>
<dbReference type="RefSeq" id="XP_060287281.1">
    <property type="nucleotide sequence ID" value="XM_060431940.1"/>
</dbReference>
<name>A0AAJ0C6I1_9PEZI</name>
<dbReference type="InterPro" id="IPR000340">
    <property type="entry name" value="Dual-sp_phosphatase_cat-dom"/>
</dbReference>
<dbReference type="SMART" id="SM00195">
    <property type="entry name" value="DSPc"/>
    <property type="match status" value="1"/>
</dbReference>
<sequence>MTRGWYSFHGDIITTAVPTQGSSYGISTLTENKITAMVSLSDAKSAAWSSPQNRKLVPEDRHLFVPCLDTSTQDLLVNLADICDFIDDNRQCPGEHGNVLVHCAFGVSRSAMVAVAYLMWRQGTAIWAEVEHGIRADPDKKTPKGPYAAYLARRAERLRGKGLTGDEPTFPDF</sequence>
<dbReference type="PROSITE" id="PS50056">
    <property type="entry name" value="TYR_PHOSPHATASE_2"/>
    <property type="match status" value="1"/>
</dbReference>
<dbReference type="InterPro" id="IPR020422">
    <property type="entry name" value="TYR_PHOSPHATASE_DUAL_dom"/>
</dbReference>
<evidence type="ECO:0000256" key="2">
    <source>
        <dbReference type="ARBA" id="ARBA00022912"/>
    </source>
</evidence>
<organism evidence="4 5">
    <name type="scientific">Phialemonium atrogriseum</name>
    <dbReference type="NCBI Taxonomy" id="1093897"/>
    <lineage>
        <taxon>Eukaryota</taxon>
        <taxon>Fungi</taxon>
        <taxon>Dikarya</taxon>
        <taxon>Ascomycota</taxon>
        <taxon>Pezizomycotina</taxon>
        <taxon>Sordariomycetes</taxon>
        <taxon>Sordariomycetidae</taxon>
        <taxon>Cephalothecales</taxon>
        <taxon>Cephalothecaceae</taxon>
        <taxon>Phialemonium</taxon>
    </lineage>
</organism>
<protein>
    <submittedName>
        <fullName evidence="4">Protein-tyrosine phosphatase-like protein</fullName>
    </submittedName>
</protein>
<keyword evidence="5" id="KW-1185">Reference proteome</keyword>